<comment type="caution">
    <text evidence="3">The sequence shown here is derived from an EMBL/GenBank/DDBJ whole genome shotgun (WGS) entry which is preliminary data.</text>
</comment>
<dbReference type="Proteomes" id="UP000521872">
    <property type="component" value="Unassembled WGS sequence"/>
</dbReference>
<dbReference type="GO" id="GO:0016906">
    <property type="term" value="F:sterol 3-beta-glucosyltransferase activity"/>
    <property type="evidence" value="ECO:0007669"/>
    <property type="project" value="UniProtKB-ARBA"/>
</dbReference>
<dbReference type="EMBL" id="JAACJL010000044">
    <property type="protein sequence ID" value="KAF4614700.1"/>
    <property type="molecule type" value="Genomic_DNA"/>
</dbReference>
<feature type="region of interest" description="Disordered" evidence="1">
    <location>
        <begin position="263"/>
        <end position="285"/>
    </location>
</feature>
<feature type="region of interest" description="Disordered" evidence="1">
    <location>
        <begin position="357"/>
        <end position="402"/>
    </location>
</feature>
<keyword evidence="4" id="KW-1185">Reference proteome</keyword>
<dbReference type="PANTHER" id="PTHR48050:SF13">
    <property type="entry name" value="STEROL 3-BETA-GLUCOSYLTRANSFERASE UGT80A2"/>
    <property type="match status" value="1"/>
</dbReference>
<dbReference type="Pfam" id="PF06722">
    <property type="entry name" value="EryCIII-like_C"/>
    <property type="match status" value="1"/>
</dbReference>
<sequence>MPSGGLGGVTVPPHIFMLGNVPHDWLFDKGRVAAVVHHGGAGTTAIGLAKGCPTVVVPFFGDQGFWGNMIYNSGAGPKPIPHKELSVKKLQEAITYAISPEAKEAARHLAQKIHDEDGVKKGVESFYKHLPLLNMRCDLDPTRLAVWWSTEQCLKLSAFAAQTLADAKLISLRNLILHRPKDFKPRRKTCDPQYGSSGGANGLFWSLTNQSLIGISGVHIAAALFHTFGGLTIVFHERSTVGKAADEAAHGFKYEHWSKESETLIGGSPAKRQPSHSQPKLSPMTIPVQGSWKLVKTKNGQTVYNRERLTRIAEGRKAVKASTEEQRAKIIERFKEEISQTPIRKKMYQDAVDRQYGSSVATSSSSSTLDGSSLPDQPSTDDDGSGRGKKRPSNVHRPSSSISSILSVISPIENISPKKSFFGKKLVEPPLDVDAAAEAQAQVVTEKSPRSPLWKGNSLDAWVFRPPLLGP</sequence>
<dbReference type="FunFam" id="3.40.50.2000:FF:000009">
    <property type="entry name" value="Sterol 3-beta-glucosyltransferase UGT80A2"/>
    <property type="match status" value="1"/>
</dbReference>
<evidence type="ECO:0000259" key="2">
    <source>
        <dbReference type="Pfam" id="PF06722"/>
    </source>
</evidence>
<gene>
    <name evidence="3" type="ORF">D9613_003312</name>
</gene>
<protein>
    <recommendedName>
        <fullName evidence="2">Erythromycin biosynthesis protein CIII-like C-terminal domain-containing protein</fullName>
    </recommendedName>
</protein>
<proteinExistence type="predicted"/>
<organism evidence="3 4">
    <name type="scientific">Agrocybe pediades</name>
    <dbReference type="NCBI Taxonomy" id="84607"/>
    <lineage>
        <taxon>Eukaryota</taxon>
        <taxon>Fungi</taxon>
        <taxon>Dikarya</taxon>
        <taxon>Basidiomycota</taxon>
        <taxon>Agaricomycotina</taxon>
        <taxon>Agaricomycetes</taxon>
        <taxon>Agaricomycetidae</taxon>
        <taxon>Agaricales</taxon>
        <taxon>Agaricineae</taxon>
        <taxon>Strophariaceae</taxon>
        <taxon>Agrocybe</taxon>
    </lineage>
</organism>
<accession>A0A8H4VNM4</accession>
<dbReference type="AlphaFoldDB" id="A0A8H4VNM4"/>
<feature type="compositionally biased region" description="Low complexity" evidence="1">
    <location>
        <begin position="357"/>
        <end position="374"/>
    </location>
</feature>
<dbReference type="PANTHER" id="PTHR48050">
    <property type="entry name" value="STEROL 3-BETA-GLUCOSYLTRANSFERASE"/>
    <property type="match status" value="1"/>
</dbReference>
<dbReference type="InterPro" id="IPR010610">
    <property type="entry name" value="EryCIII-like_C"/>
</dbReference>
<dbReference type="Gene3D" id="3.40.50.2000">
    <property type="entry name" value="Glycogen Phosphorylase B"/>
    <property type="match status" value="1"/>
</dbReference>
<name>A0A8H4VNM4_9AGAR</name>
<feature type="domain" description="Erythromycin biosynthesis protein CIII-like C-terminal" evidence="2">
    <location>
        <begin position="10"/>
        <end position="111"/>
    </location>
</feature>
<reference evidence="3 4" key="1">
    <citation type="submission" date="2019-12" db="EMBL/GenBank/DDBJ databases">
        <authorList>
            <person name="Floudas D."/>
            <person name="Bentzer J."/>
            <person name="Ahren D."/>
            <person name="Johansson T."/>
            <person name="Persson P."/>
            <person name="Tunlid A."/>
        </authorList>
    </citation>
    <scope>NUCLEOTIDE SEQUENCE [LARGE SCALE GENOMIC DNA]</scope>
    <source>
        <strain evidence="3 4">CBS 102.39</strain>
    </source>
</reference>
<dbReference type="SUPFAM" id="SSF53756">
    <property type="entry name" value="UDP-Glycosyltransferase/glycogen phosphorylase"/>
    <property type="match status" value="1"/>
</dbReference>
<dbReference type="InterPro" id="IPR050426">
    <property type="entry name" value="Glycosyltransferase_28"/>
</dbReference>
<evidence type="ECO:0000313" key="4">
    <source>
        <dbReference type="Proteomes" id="UP000521872"/>
    </source>
</evidence>
<evidence type="ECO:0000256" key="1">
    <source>
        <dbReference type="SAM" id="MobiDB-lite"/>
    </source>
</evidence>
<evidence type="ECO:0000313" key="3">
    <source>
        <dbReference type="EMBL" id="KAF4614700.1"/>
    </source>
</evidence>